<keyword evidence="3" id="KW-0805">Transcription regulation</keyword>
<dbReference type="InterPro" id="IPR011006">
    <property type="entry name" value="CheY-like_superfamily"/>
</dbReference>
<evidence type="ECO:0000256" key="4">
    <source>
        <dbReference type="ARBA" id="ARBA00023125"/>
    </source>
</evidence>
<protein>
    <recommendedName>
        <fullName evidence="6">Response regulatory domain-containing protein</fullName>
    </recommendedName>
</protein>
<accession>X0VDR8</accession>
<dbReference type="SMART" id="SM00448">
    <property type="entry name" value="REC"/>
    <property type="match status" value="1"/>
</dbReference>
<evidence type="ECO:0000256" key="2">
    <source>
        <dbReference type="ARBA" id="ARBA00023012"/>
    </source>
</evidence>
<dbReference type="SUPFAM" id="SSF52172">
    <property type="entry name" value="CheY-like"/>
    <property type="match status" value="1"/>
</dbReference>
<dbReference type="InterPro" id="IPR039420">
    <property type="entry name" value="WalR-like"/>
</dbReference>
<dbReference type="GO" id="GO:0000156">
    <property type="term" value="F:phosphorelay response regulator activity"/>
    <property type="evidence" value="ECO:0007669"/>
    <property type="project" value="TreeGrafter"/>
</dbReference>
<evidence type="ECO:0000256" key="3">
    <source>
        <dbReference type="ARBA" id="ARBA00023015"/>
    </source>
</evidence>
<dbReference type="InterPro" id="IPR001789">
    <property type="entry name" value="Sig_transdc_resp-reg_receiver"/>
</dbReference>
<reference evidence="7" key="1">
    <citation type="journal article" date="2014" name="Front. Microbiol.">
        <title>High frequency of phylogenetically diverse reductive dehalogenase-homologous genes in deep subseafloor sedimentary metagenomes.</title>
        <authorList>
            <person name="Kawai M."/>
            <person name="Futagami T."/>
            <person name="Toyoda A."/>
            <person name="Takaki Y."/>
            <person name="Nishi S."/>
            <person name="Hori S."/>
            <person name="Arai W."/>
            <person name="Tsubouchi T."/>
            <person name="Morono Y."/>
            <person name="Uchiyama I."/>
            <person name="Ito T."/>
            <person name="Fujiyama A."/>
            <person name="Inagaki F."/>
            <person name="Takami H."/>
        </authorList>
    </citation>
    <scope>NUCLEOTIDE SEQUENCE</scope>
    <source>
        <strain evidence="7">Expedition CK06-06</strain>
    </source>
</reference>
<evidence type="ECO:0000256" key="5">
    <source>
        <dbReference type="ARBA" id="ARBA00023163"/>
    </source>
</evidence>
<sequence length="271" mass="30566">RILVVDDELVVRDSLKEWLEDEGFQVDMAESGTEALEKLTKEAFHLMLLDIKMPGMDGVEVLRRSKEIRSELPVVMMTAYATVETAVEAMKMGAMDYLMKPFDPDSLVPLIVQLYQNIERTGERQIEVGAVVLASGFESYDPAEGENTYGYGIFPNVLTSIEFERIVSGTGPNQGKLLRPSDNKEIRKVAWLQCVGSRDQQADADFCSSICCMFAIKEALLAKERSSGNVDASIFYMDMRTFGKDFQRYRDQAETEHGIRFVRNRVRANSA</sequence>
<gene>
    <name evidence="7" type="ORF">S01H1_35295</name>
</gene>
<keyword evidence="5" id="KW-0804">Transcription</keyword>
<proteinExistence type="predicted"/>
<feature type="domain" description="Response regulatory" evidence="6">
    <location>
        <begin position="1"/>
        <end position="115"/>
    </location>
</feature>
<dbReference type="Pfam" id="PF00072">
    <property type="entry name" value="Response_reg"/>
    <property type="match status" value="1"/>
</dbReference>
<keyword evidence="4" id="KW-0238">DNA-binding</keyword>
<feature type="non-terminal residue" evidence="7">
    <location>
        <position position="271"/>
    </location>
</feature>
<dbReference type="FunFam" id="3.40.50.2300:FF:000018">
    <property type="entry name" value="DNA-binding transcriptional regulator NtrC"/>
    <property type="match status" value="1"/>
</dbReference>
<dbReference type="PANTHER" id="PTHR48111">
    <property type="entry name" value="REGULATOR OF RPOS"/>
    <property type="match status" value="1"/>
</dbReference>
<dbReference type="EMBL" id="BARS01022049">
    <property type="protein sequence ID" value="GAG10613.1"/>
    <property type="molecule type" value="Genomic_DNA"/>
</dbReference>
<dbReference type="PANTHER" id="PTHR48111:SF1">
    <property type="entry name" value="TWO-COMPONENT RESPONSE REGULATOR ORR33"/>
    <property type="match status" value="1"/>
</dbReference>
<keyword evidence="1" id="KW-0597">Phosphoprotein</keyword>
<evidence type="ECO:0000313" key="7">
    <source>
        <dbReference type="EMBL" id="GAG10613.1"/>
    </source>
</evidence>
<dbReference type="Gene3D" id="3.40.50.2300">
    <property type="match status" value="1"/>
</dbReference>
<dbReference type="PROSITE" id="PS50110">
    <property type="entry name" value="RESPONSE_REGULATORY"/>
    <property type="match status" value="1"/>
</dbReference>
<keyword evidence="2" id="KW-0902">Two-component regulatory system</keyword>
<name>X0VDR8_9ZZZZ</name>
<comment type="caution">
    <text evidence="7">The sequence shown here is derived from an EMBL/GenBank/DDBJ whole genome shotgun (WGS) entry which is preliminary data.</text>
</comment>
<evidence type="ECO:0000259" key="6">
    <source>
        <dbReference type="PROSITE" id="PS50110"/>
    </source>
</evidence>
<dbReference type="AlphaFoldDB" id="X0VDR8"/>
<organism evidence="7">
    <name type="scientific">marine sediment metagenome</name>
    <dbReference type="NCBI Taxonomy" id="412755"/>
    <lineage>
        <taxon>unclassified sequences</taxon>
        <taxon>metagenomes</taxon>
        <taxon>ecological metagenomes</taxon>
    </lineage>
</organism>
<dbReference type="GO" id="GO:0005829">
    <property type="term" value="C:cytosol"/>
    <property type="evidence" value="ECO:0007669"/>
    <property type="project" value="TreeGrafter"/>
</dbReference>
<evidence type="ECO:0000256" key="1">
    <source>
        <dbReference type="ARBA" id="ARBA00022553"/>
    </source>
</evidence>
<feature type="non-terminal residue" evidence="7">
    <location>
        <position position="1"/>
    </location>
</feature>
<dbReference type="GO" id="GO:0000976">
    <property type="term" value="F:transcription cis-regulatory region binding"/>
    <property type="evidence" value="ECO:0007669"/>
    <property type="project" value="TreeGrafter"/>
</dbReference>
<dbReference type="GO" id="GO:0006355">
    <property type="term" value="P:regulation of DNA-templated transcription"/>
    <property type="evidence" value="ECO:0007669"/>
    <property type="project" value="TreeGrafter"/>
</dbReference>
<dbReference type="GO" id="GO:0032993">
    <property type="term" value="C:protein-DNA complex"/>
    <property type="evidence" value="ECO:0007669"/>
    <property type="project" value="TreeGrafter"/>
</dbReference>